<keyword evidence="8 17" id="KW-0560">Oxidoreductase</keyword>
<sequence length="482" mass="52748">MTLILDHDRAGGYWGATYVFTAVKGLQVIIDGPVGCENLPVTSVLHYTDGLPPHELPIVVTGLGEEELGKTGTEGAMKRAWETLDPELPAVVVTGSIAEMIGGGVTPEGTNIKRFLPRTIDEDQWQSADRALSWLWTEFGPKKVPVLKPRKEGEKPKVNIIGPAYGMFNMASDLAEIRRLIEGIGAEVNMAFPLGSHLADVRKLAFAEANVCLYREYGRGLCELLERPYFQAPIGLQSTTKFLRALGEELGLDPEPFIEREKHTTIKPLWDLWRSVTQDFFATASFGIVANETYARGIRTFLEEDMGLPCAFAFSRSAGVKPDNQAVSDAIAEKAPLVVFGSYNERMYMAQQGSRGIYIPASFPGAAIRRHTGTPFMGYSGATYLVQEVCNALFDALFHILPLSSEMDQVAATPSRLDRELPWDSDAKDKLDALVEAQPVLVRISAAKRLRDAAERAARAAGETSVSADRLADTLLLQGEVS</sequence>
<dbReference type="PANTHER" id="PTHR33712">
    <property type="entry name" value="LIGHT-INDEPENDENT PROTOCHLOROPHYLLIDE REDUCTASE SUBUNIT B"/>
    <property type="match status" value="1"/>
</dbReference>
<dbReference type="InterPro" id="IPR013580">
    <property type="entry name" value="LI-POR_suB-like_C"/>
</dbReference>
<evidence type="ECO:0000256" key="7">
    <source>
        <dbReference type="ARBA" id="ARBA00022531"/>
    </source>
</evidence>
<accession>A0A850HI02</accession>
<evidence type="ECO:0000256" key="5">
    <source>
        <dbReference type="ARBA" id="ARBA00012326"/>
    </source>
</evidence>
<dbReference type="EMBL" id="JABWTA010000001">
    <property type="protein sequence ID" value="NVE94982.1"/>
    <property type="molecule type" value="Genomic_DNA"/>
</dbReference>
<feature type="domain" description="Light-independent protochlorophyllide reductase subunit B-like C-terminal" evidence="16">
    <location>
        <begin position="423"/>
        <end position="472"/>
    </location>
</feature>
<proteinExistence type="inferred from homology"/>
<dbReference type="Proteomes" id="UP000546031">
    <property type="component" value="Unassembled WGS sequence"/>
</dbReference>
<keyword evidence="18" id="KW-1185">Reference proteome</keyword>
<dbReference type="InterPro" id="IPR050152">
    <property type="entry name" value="ChlB/BchB/BchZ"/>
</dbReference>
<reference evidence="17 18" key="1">
    <citation type="submission" date="2020-06" db="EMBL/GenBank/DDBJ databases">
        <title>Altererythrobacter lutimaris sp. nov., a marine bacterium isolated from a tidal flat.</title>
        <authorList>
            <person name="Kim D."/>
            <person name="Yoo Y."/>
            <person name="Kim J.-J."/>
        </authorList>
    </citation>
    <scope>NUCLEOTIDE SEQUENCE [LARGE SCALE GENOMIC DNA]</scope>
    <source>
        <strain evidence="17 18">JGD-16</strain>
    </source>
</reference>
<evidence type="ECO:0000256" key="2">
    <source>
        <dbReference type="ARBA" id="ARBA00004800"/>
    </source>
</evidence>
<protein>
    <recommendedName>
        <fullName evidence="6">Chlorophyllide reductase subunit Z</fullName>
        <ecNumber evidence="5">1.3.7.15</ecNumber>
    </recommendedName>
    <alternativeName>
        <fullName evidence="11">Chlorin reductase subunit Z</fullName>
    </alternativeName>
</protein>
<dbReference type="EC" id="1.3.7.15" evidence="5"/>
<comment type="catalytic activity">
    <reaction evidence="13">
        <text>3-deacetyl-3-vinylbacteriochlorophyllide a + 2 oxidized [2Fe-2S]-[ferredoxin] + ADP + phosphate = chlorophyllide a + 2 reduced [2Fe-2S]-[ferredoxin] + ATP + H2O + H(+)</text>
        <dbReference type="Rhea" id="RHEA:37051"/>
        <dbReference type="Rhea" id="RHEA-COMP:10000"/>
        <dbReference type="Rhea" id="RHEA-COMP:10001"/>
        <dbReference type="ChEBI" id="CHEBI:15377"/>
        <dbReference type="ChEBI" id="CHEBI:15378"/>
        <dbReference type="ChEBI" id="CHEBI:30616"/>
        <dbReference type="ChEBI" id="CHEBI:33737"/>
        <dbReference type="ChEBI" id="CHEBI:33738"/>
        <dbReference type="ChEBI" id="CHEBI:43474"/>
        <dbReference type="ChEBI" id="CHEBI:83348"/>
        <dbReference type="ChEBI" id="CHEBI:83373"/>
        <dbReference type="ChEBI" id="CHEBI:456216"/>
        <dbReference type="EC" id="1.3.7.15"/>
    </reaction>
</comment>
<evidence type="ECO:0000313" key="18">
    <source>
        <dbReference type="Proteomes" id="UP000546031"/>
    </source>
</evidence>
<evidence type="ECO:0000256" key="8">
    <source>
        <dbReference type="ARBA" id="ARBA00023002"/>
    </source>
</evidence>
<comment type="catalytic activity">
    <reaction evidence="12">
        <text>bacteriochlorophyllide a + 2 oxidized [2Fe-2S]-[ferredoxin] + ADP + phosphate = 3-acetyl-3-devinylchlorophyllide a + 2 reduced [2Fe-2S]-[ferredoxin] + ATP + H2O + H(+)</text>
        <dbReference type="Rhea" id="RHEA:48944"/>
        <dbReference type="Rhea" id="RHEA-COMP:10000"/>
        <dbReference type="Rhea" id="RHEA-COMP:10001"/>
        <dbReference type="ChEBI" id="CHEBI:15377"/>
        <dbReference type="ChEBI" id="CHEBI:15378"/>
        <dbReference type="ChEBI" id="CHEBI:30616"/>
        <dbReference type="ChEBI" id="CHEBI:33737"/>
        <dbReference type="ChEBI" id="CHEBI:33738"/>
        <dbReference type="ChEBI" id="CHEBI:43474"/>
        <dbReference type="ChEBI" id="CHEBI:90794"/>
        <dbReference type="ChEBI" id="CHEBI:90795"/>
        <dbReference type="ChEBI" id="CHEBI:456216"/>
        <dbReference type="EC" id="1.3.7.15"/>
    </reaction>
</comment>
<name>A0A850HI02_9SPHN</name>
<organism evidence="17 18">
    <name type="scientific">Altererythrobacter lutimaris</name>
    <dbReference type="NCBI Taxonomy" id="2743979"/>
    <lineage>
        <taxon>Bacteria</taxon>
        <taxon>Pseudomonadati</taxon>
        <taxon>Pseudomonadota</taxon>
        <taxon>Alphaproteobacteria</taxon>
        <taxon>Sphingomonadales</taxon>
        <taxon>Erythrobacteraceae</taxon>
        <taxon>Altererythrobacter</taxon>
    </lineage>
</organism>
<evidence type="ECO:0000256" key="11">
    <source>
        <dbReference type="ARBA" id="ARBA00032447"/>
    </source>
</evidence>
<dbReference type="InterPro" id="IPR010244">
    <property type="entry name" value="BchZ"/>
</dbReference>
<dbReference type="PANTHER" id="PTHR33712:SF7">
    <property type="entry name" value="LIGHT-INDEPENDENT PROTOCHLOROPHYLLIDE REDUCTASE SUBUNIT B"/>
    <property type="match status" value="1"/>
</dbReference>
<dbReference type="AlphaFoldDB" id="A0A850HI02"/>
<dbReference type="UniPathway" id="UPA00669"/>
<comment type="caution">
    <text evidence="17">The sequence shown here is derived from an EMBL/GenBank/DDBJ whole genome shotgun (WGS) entry which is preliminary data.</text>
</comment>
<evidence type="ECO:0000256" key="10">
    <source>
        <dbReference type="ARBA" id="ARBA00023181"/>
    </source>
</evidence>
<dbReference type="GO" id="GO:0030494">
    <property type="term" value="P:bacteriochlorophyll biosynthetic process"/>
    <property type="evidence" value="ECO:0007669"/>
    <property type="project" value="UniProtKB-UniPathway"/>
</dbReference>
<comment type="similarity">
    <text evidence="3">Belongs to the ChlB/BchB/BchZ family.</text>
</comment>
<comment type="pathway">
    <text evidence="2">Porphyrin-containing compound metabolism; bacteriochlorophyll biosynthesis.</text>
</comment>
<evidence type="ECO:0000256" key="9">
    <source>
        <dbReference type="ARBA" id="ARBA00023171"/>
    </source>
</evidence>
<evidence type="ECO:0000256" key="14">
    <source>
        <dbReference type="ARBA" id="ARBA00049411"/>
    </source>
</evidence>
<dbReference type="GO" id="GO:0015979">
    <property type="term" value="P:photosynthesis"/>
    <property type="evidence" value="ECO:0007669"/>
    <property type="project" value="UniProtKB-KW"/>
</dbReference>
<evidence type="ECO:0000256" key="3">
    <source>
        <dbReference type="ARBA" id="ARBA00008935"/>
    </source>
</evidence>
<evidence type="ECO:0000256" key="13">
    <source>
        <dbReference type="ARBA" id="ARBA00049059"/>
    </source>
</evidence>
<evidence type="ECO:0000256" key="6">
    <source>
        <dbReference type="ARBA" id="ARBA00019776"/>
    </source>
</evidence>
<dbReference type="GO" id="GO:0016730">
    <property type="term" value="F:oxidoreductase activity, acting on iron-sulfur proteins as donors"/>
    <property type="evidence" value="ECO:0007669"/>
    <property type="project" value="InterPro"/>
</dbReference>
<dbReference type="NCBIfam" id="TIGR02014">
    <property type="entry name" value="BchZ"/>
    <property type="match status" value="1"/>
</dbReference>
<keyword evidence="10" id="KW-0077">Bacteriochlorophyll biosynthesis</keyword>
<dbReference type="Gene3D" id="3.40.50.1980">
    <property type="entry name" value="Nitrogenase molybdenum iron protein domain"/>
    <property type="match status" value="2"/>
</dbReference>
<dbReference type="SUPFAM" id="SSF53807">
    <property type="entry name" value="Helical backbone' metal receptor"/>
    <property type="match status" value="1"/>
</dbReference>
<comment type="catalytic activity">
    <reaction evidence="14">
        <text>3-deacetyl-3-(1-hydroxyethyl)bacteriochlorophyllide a + 2 oxidized [2Fe-2S]-[ferredoxin] + ADP + phosphate = 3-devinyl-3-(1-hydroxyethyl)chlorophyllide a + 2 reduced [2Fe-2S]-[ferredoxin] + ATP + H2O + H(+)</text>
        <dbReference type="Rhea" id="RHEA:48948"/>
        <dbReference type="Rhea" id="RHEA-COMP:10000"/>
        <dbReference type="Rhea" id="RHEA-COMP:10001"/>
        <dbReference type="ChEBI" id="CHEBI:15377"/>
        <dbReference type="ChEBI" id="CHEBI:15378"/>
        <dbReference type="ChEBI" id="CHEBI:30616"/>
        <dbReference type="ChEBI" id="CHEBI:33737"/>
        <dbReference type="ChEBI" id="CHEBI:33738"/>
        <dbReference type="ChEBI" id="CHEBI:43474"/>
        <dbReference type="ChEBI" id="CHEBI:90791"/>
        <dbReference type="ChEBI" id="CHEBI:90792"/>
        <dbReference type="ChEBI" id="CHEBI:456216"/>
        <dbReference type="EC" id="1.3.7.15"/>
    </reaction>
</comment>
<feature type="domain" description="Nitrogenase/oxidoreductase component 1" evidence="15">
    <location>
        <begin position="13"/>
        <end position="393"/>
    </location>
</feature>
<comment type="subunit">
    <text evidence="4">Chlorophyllide reductase is composed of three subunits; BchX, BchY and BchZ. Forms a heterodimer of one BchY and one BchZ subunit.</text>
</comment>
<comment type="function">
    <text evidence="1">Converts chlorophylls (Chl) into bacteriochlorophylls (BChl) by reducing ring B of the tetrapyrrole.</text>
</comment>
<dbReference type="InterPro" id="IPR016209">
    <property type="entry name" value="Protochlorophyllide_Rdtase"/>
</dbReference>
<dbReference type="Pfam" id="PF08369">
    <property type="entry name" value="PCP_red"/>
    <property type="match status" value="1"/>
</dbReference>
<evidence type="ECO:0000313" key="17">
    <source>
        <dbReference type="EMBL" id="NVE94982.1"/>
    </source>
</evidence>
<gene>
    <name evidence="17" type="primary">bchZ</name>
    <name evidence="17" type="ORF">HUO12_08745</name>
</gene>
<dbReference type="RefSeq" id="WP_176273198.1">
    <property type="nucleotide sequence ID" value="NZ_JABWTA010000001.1"/>
</dbReference>
<keyword evidence="7" id="KW-0602">Photosynthesis</keyword>
<evidence type="ECO:0000256" key="12">
    <source>
        <dbReference type="ARBA" id="ARBA00048788"/>
    </source>
</evidence>
<dbReference type="InterPro" id="IPR000510">
    <property type="entry name" value="Nase/OxRdtase_comp1"/>
</dbReference>
<evidence type="ECO:0000259" key="16">
    <source>
        <dbReference type="Pfam" id="PF08369"/>
    </source>
</evidence>
<evidence type="ECO:0000256" key="4">
    <source>
        <dbReference type="ARBA" id="ARBA00011283"/>
    </source>
</evidence>
<evidence type="ECO:0000259" key="15">
    <source>
        <dbReference type="Pfam" id="PF00148"/>
    </source>
</evidence>
<keyword evidence="9" id="KW-0149">Chlorophyll biosynthesis</keyword>
<dbReference type="Pfam" id="PF00148">
    <property type="entry name" value="Oxidored_nitro"/>
    <property type="match status" value="1"/>
</dbReference>
<dbReference type="PIRSF" id="PIRSF000163">
    <property type="entry name" value="PCP_ChlB"/>
    <property type="match status" value="1"/>
</dbReference>
<evidence type="ECO:0000256" key="1">
    <source>
        <dbReference type="ARBA" id="ARBA00003934"/>
    </source>
</evidence>